<dbReference type="Gene3D" id="3.30.310.110">
    <property type="entry name" value="XisI-like"/>
    <property type="match status" value="1"/>
</dbReference>
<evidence type="ECO:0000313" key="2">
    <source>
        <dbReference type="EMBL" id="WML85211.1"/>
    </source>
</evidence>
<dbReference type="CDD" id="cd16382">
    <property type="entry name" value="XisI-like"/>
    <property type="match status" value="1"/>
</dbReference>
<gene>
    <name evidence="1" type="ORF">RCC75_05780</name>
    <name evidence="2" type="ORF">RCG00_12945</name>
</gene>
<sequence length="119" mass="13832">MDKLNTYRQYVRQTLEKYAQYKPSIGEVDMELLFDSERDRYQLMTVGWNDYQRYHGSLLHVDIINGQIWIQHDGTEGGIANELVELGVPKQDIVLAFHAPYKRFYTGFATGEVVEQQAA</sequence>
<evidence type="ECO:0000313" key="3">
    <source>
        <dbReference type="Proteomes" id="UP001223336"/>
    </source>
</evidence>
<reference evidence="2 3" key="1">
    <citation type="submission" date="2023-08" db="EMBL/GenBank/DDBJ databases">
        <title>New molecular markers tilS and rpoB for phylogenetic and monitoring studies of the genus Thiothrix biodiversity.</title>
        <authorList>
            <person name="Ravin N.V."/>
            <person name="Smolyakov D."/>
            <person name="Markov N.D."/>
            <person name="Beletsky A.V."/>
            <person name="Mardanov A.V."/>
            <person name="Rudenko T.S."/>
            <person name="Grabovich M.Y."/>
        </authorList>
    </citation>
    <scope>NUCLEOTIDE SEQUENCE</scope>
    <source>
        <strain evidence="2">DNT52</strain>
        <strain evidence="1 3">H33</strain>
    </source>
</reference>
<dbReference type="SUPFAM" id="SSF143847">
    <property type="entry name" value="XisI-like"/>
    <property type="match status" value="1"/>
</dbReference>
<dbReference type="Proteomes" id="UP001223336">
    <property type="component" value="Unassembled WGS sequence"/>
</dbReference>
<proteinExistence type="predicted"/>
<dbReference type="Proteomes" id="UP001229862">
    <property type="component" value="Chromosome"/>
</dbReference>
<dbReference type="Pfam" id="PF08869">
    <property type="entry name" value="XisI"/>
    <property type="match status" value="1"/>
</dbReference>
<dbReference type="InterPro" id="IPR035943">
    <property type="entry name" value="XisI-like_sf"/>
</dbReference>
<organism evidence="2">
    <name type="scientific">Thiothrix subterranea</name>
    <dbReference type="NCBI Taxonomy" id="2735563"/>
    <lineage>
        <taxon>Bacteria</taxon>
        <taxon>Pseudomonadati</taxon>
        <taxon>Pseudomonadota</taxon>
        <taxon>Gammaproteobacteria</taxon>
        <taxon>Thiotrichales</taxon>
        <taxon>Thiotrichaceae</taxon>
        <taxon>Thiothrix</taxon>
    </lineage>
</organism>
<protein>
    <submittedName>
        <fullName evidence="2">XisI protein</fullName>
    </submittedName>
</protein>
<dbReference type="RefSeq" id="WP_308134124.1">
    <property type="nucleotide sequence ID" value="NZ_CP133197.1"/>
</dbReference>
<dbReference type="InterPro" id="IPR014968">
    <property type="entry name" value="XisI"/>
</dbReference>
<accession>A0AA51MLG9</accession>
<dbReference type="AlphaFoldDB" id="A0AA51MLG9"/>
<dbReference type="EMBL" id="CP133217">
    <property type="protein sequence ID" value="WML85211.1"/>
    <property type="molecule type" value="Genomic_DNA"/>
</dbReference>
<keyword evidence="3" id="KW-1185">Reference proteome</keyword>
<name>A0AA51MLG9_9GAMM</name>
<dbReference type="EMBL" id="JAVFKN010000005">
    <property type="protein sequence ID" value="MDQ5768027.1"/>
    <property type="molecule type" value="Genomic_DNA"/>
</dbReference>
<evidence type="ECO:0000313" key="1">
    <source>
        <dbReference type="EMBL" id="MDQ5768027.1"/>
    </source>
</evidence>